<evidence type="ECO:0000313" key="4">
    <source>
        <dbReference type="Proteomes" id="UP000542342"/>
    </source>
</evidence>
<evidence type="ECO:0000313" key="3">
    <source>
        <dbReference type="EMBL" id="MBA2227792.1"/>
    </source>
</evidence>
<feature type="transmembrane region" description="Helical" evidence="2">
    <location>
        <begin position="113"/>
        <end position="133"/>
    </location>
</feature>
<dbReference type="EMBL" id="JACEFB010000019">
    <property type="protein sequence ID" value="MBA2227792.1"/>
    <property type="molecule type" value="Genomic_DNA"/>
</dbReference>
<gene>
    <name evidence="3" type="ORF">H0921_16655</name>
</gene>
<name>A0A7V8VH25_9BACT</name>
<keyword evidence="2" id="KW-0812">Transmembrane</keyword>
<proteinExistence type="predicted"/>
<feature type="region of interest" description="Disordered" evidence="1">
    <location>
        <begin position="48"/>
        <end position="70"/>
    </location>
</feature>
<sequence>MSQLLKCPNPSCSYVFDATGLPAGMVLVCPRCTMRFALGPLPSTAPQTGVNPAVPGGGPSSANFPAPAPGGSPVIAPPPAAVSSGPVPANVIVSPLDAANTPRRSVDWLKTSLLTLLVLGAIGLAGYAVYYNLNLNQTRRTDSALHYRDFNLALTPLGEPWVPADDLRAQLGSPVFAAYQREEPAAVVLLAARNFDKRNPRFDELEEILRRLLRRIVEADTLTLMPPEEQDQKWMGLDLKGYRFRAQARDDQSVISGQAYYAAHQGVAYWFIGWTSEAAYEQVKPEFAHWRSRCRSLGLRDNWQPTLPSAVPYKNLEVGYSFSDLAQMWKEETDEETIKARDPQADKYLSLKLHAPGQRRDLPKEAFLLVYVLPGGGEPLQVAREYVEDSRRQELRAANPDLKVEFQERTEPPEGEPPVGGIETAAPILRLRSTVKNALDQNRLHVLSAVRVADGRVVAMHVWCNWNDRLALEQMMIQIASTLRAEGGGQ</sequence>
<dbReference type="CDD" id="cd20335">
    <property type="entry name" value="BRcat_RBR"/>
    <property type="match status" value="1"/>
</dbReference>
<keyword evidence="4" id="KW-1185">Reference proteome</keyword>
<comment type="caution">
    <text evidence="3">The sequence shown here is derived from an EMBL/GenBank/DDBJ whole genome shotgun (WGS) entry which is preliminary data.</text>
</comment>
<reference evidence="3 4" key="1">
    <citation type="submission" date="2020-07" db="EMBL/GenBank/DDBJ databases">
        <title>Thermogemmata thermophila gen. nov., sp. nov., a novel moderate thermophilic planctomycete from a Kamchatka hot spring.</title>
        <authorList>
            <person name="Elcheninov A.G."/>
            <person name="Podosokorskaya O.A."/>
            <person name="Kovaleva O.L."/>
            <person name="Novikov A."/>
            <person name="Bonch-Osmolovskaya E.A."/>
            <person name="Toshchakov S.V."/>
            <person name="Kublanov I.V."/>
        </authorList>
    </citation>
    <scope>NUCLEOTIDE SEQUENCE [LARGE SCALE GENOMIC DNA]</scope>
    <source>
        <strain evidence="3 4">2918</strain>
    </source>
</reference>
<evidence type="ECO:0000256" key="2">
    <source>
        <dbReference type="SAM" id="Phobius"/>
    </source>
</evidence>
<protein>
    <submittedName>
        <fullName evidence="3">Uncharacterized protein</fullName>
    </submittedName>
</protein>
<keyword evidence="2" id="KW-1133">Transmembrane helix</keyword>
<dbReference type="RefSeq" id="WP_194539656.1">
    <property type="nucleotide sequence ID" value="NZ_JACEFB010000019.1"/>
</dbReference>
<dbReference type="Proteomes" id="UP000542342">
    <property type="component" value="Unassembled WGS sequence"/>
</dbReference>
<organism evidence="3 4">
    <name type="scientific">Thermogemmata fonticola</name>
    <dbReference type="NCBI Taxonomy" id="2755323"/>
    <lineage>
        <taxon>Bacteria</taxon>
        <taxon>Pseudomonadati</taxon>
        <taxon>Planctomycetota</taxon>
        <taxon>Planctomycetia</taxon>
        <taxon>Gemmatales</taxon>
        <taxon>Gemmataceae</taxon>
        <taxon>Thermogemmata</taxon>
    </lineage>
</organism>
<evidence type="ECO:0000256" key="1">
    <source>
        <dbReference type="SAM" id="MobiDB-lite"/>
    </source>
</evidence>
<keyword evidence="2" id="KW-0472">Membrane</keyword>
<dbReference type="AlphaFoldDB" id="A0A7V8VH25"/>
<accession>A0A7V8VH25</accession>